<dbReference type="Pfam" id="PF00440">
    <property type="entry name" value="TetR_N"/>
    <property type="match status" value="1"/>
</dbReference>
<organism evidence="8 9">
    <name type="scientific">Sphingobium cyanobacteriorum</name>
    <dbReference type="NCBI Taxonomy" id="3063954"/>
    <lineage>
        <taxon>Bacteria</taxon>
        <taxon>Pseudomonadati</taxon>
        <taxon>Pseudomonadota</taxon>
        <taxon>Alphaproteobacteria</taxon>
        <taxon>Sphingomonadales</taxon>
        <taxon>Sphingomonadaceae</taxon>
        <taxon>Sphingobium</taxon>
    </lineage>
</organism>
<accession>A0ABT8ZFY6</accession>
<dbReference type="PANTHER" id="PTHR30055">
    <property type="entry name" value="HTH-TYPE TRANSCRIPTIONAL REGULATOR RUTR"/>
    <property type="match status" value="1"/>
</dbReference>
<evidence type="ECO:0000256" key="2">
    <source>
        <dbReference type="ARBA" id="ARBA00023015"/>
    </source>
</evidence>
<keyword evidence="2" id="KW-0805">Transcription regulation</keyword>
<feature type="domain" description="HTH tetR-type" evidence="7">
    <location>
        <begin position="35"/>
        <end position="95"/>
    </location>
</feature>
<dbReference type="Pfam" id="PF17932">
    <property type="entry name" value="TetR_C_24"/>
    <property type="match status" value="1"/>
</dbReference>
<dbReference type="InterPro" id="IPR041490">
    <property type="entry name" value="KstR2_TetR_C"/>
</dbReference>
<dbReference type="Gene3D" id="1.10.357.10">
    <property type="entry name" value="Tetracycline Repressor, domain 2"/>
    <property type="match status" value="1"/>
</dbReference>
<keyword evidence="4" id="KW-0804">Transcription</keyword>
<feature type="compositionally biased region" description="Polar residues" evidence="6">
    <location>
        <begin position="1"/>
        <end position="10"/>
    </location>
</feature>
<protein>
    <submittedName>
        <fullName evidence="8">TetR/AcrR family transcriptional regulator</fullName>
    </submittedName>
</protein>
<dbReference type="EMBL" id="JAUQOM010000001">
    <property type="protein sequence ID" value="MDO7833449.1"/>
    <property type="molecule type" value="Genomic_DNA"/>
</dbReference>
<reference evidence="8" key="1">
    <citation type="submission" date="2023-07" db="EMBL/GenBank/DDBJ databases">
        <title>Bacterial whole genome sequence for Sphingobium sp. HBC34.</title>
        <authorList>
            <person name="Le V."/>
            <person name="Ko S.-R."/>
            <person name="Ahn C.-Y."/>
            <person name="Oh H.-M."/>
        </authorList>
    </citation>
    <scope>NUCLEOTIDE SEQUENCE</scope>
    <source>
        <strain evidence="8">HBC34</strain>
    </source>
</reference>
<dbReference type="Proteomes" id="UP001176471">
    <property type="component" value="Unassembled WGS sequence"/>
</dbReference>
<evidence type="ECO:0000256" key="3">
    <source>
        <dbReference type="ARBA" id="ARBA00023125"/>
    </source>
</evidence>
<dbReference type="InterPro" id="IPR036271">
    <property type="entry name" value="Tet_transcr_reg_TetR-rel_C_sf"/>
</dbReference>
<feature type="region of interest" description="Disordered" evidence="6">
    <location>
        <begin position="1"/>
        <end position="37"/>
    </location>
</feature>
<evidence type="ECO:0000256" key="5">
    <source>
        <dbReference type="PROSITE-ProRule" id="PRU00335"/>
    </source>
</evidence>
<proteinExistence type="predicted"/>
<dbReference type="InterPro" id="IPR001647">
    <property type="entry name" value="HTH_TetR"/>
</dbReference>
<evidence type="ECO:0000256" key="6">
    <source>
        <dbReference type="SAM" id="MobiDB-lite"/>
    </source>
</evidence>
<dbReference type="SUPFAM" id="SSF48498">
    <property type="entry name" value="Tetracyclin repressor-like, C-terminal domain"/>
    <property type="match status" value="1"/>
</dbReference>
<keyword evidence="3 5" id="KW-0238">DNA-binding</keyword>
<evidence type="ECO:0000256" key="4">
    <source>
        <dbReference type="ARBA" id="ARBA00023163"/>
    </source>
</evidence>
<gene>
    <name evidence="8" type="ORF">Q4610_00150</name>
</gene>
<keyword evidence="9" id="KW-1185">Reference proteome</keyword>
<sequence length="224" mass="25022">MTPRSLSTMDGDTATIASEESESYQSRREKTGKHSARRQQAIDAAAAIFARVGYHGASTRAIADALGIKVASLYFHIGSKEDALAEICLLGMERSLGYLHEAARKATVSEQIRHFFVCQREDLIQHAEYVTVSIRERDHLSEPAQNRIRDLTAQFRADMDRMFKGAAERGELNPELTPRHCRFIMIGTLRGISEMHLSGMNVTTNDIMDKWVDALIRGIAIDTA</sequence>
<dbReference type="SUPFAM" id="SSF46689">
    <property type="entry name" value="Homeodomain-like"/>
    <property type="match status" value="1"/>
</dbReference>
<name>A0ABT8ZFY6_9SPHN</name>
<dbReference type="RefSeq" id="WP_304534004.1">
    <property type="nucleotide sequence ID" value="NZ_JAUQOM010000001.1"/>
</dbReference>
<evidence type="ECO:0000313" key="9">
    <source>
        <dbReference type="Proteomes" id="UP001176471"/>
    </source>
</evidence>
<dbReference type="PROSITE" id="PS50977">
    <property type="entry name" value="HTH_TETR_2"/>
    <property type="match status" value="1"/>
</dbReference>
<evidence type="ECO:0000256" key="1">
    <source>
        <dbReference type="ARBA" id="ARBA00022491"/>
    </source>
</evidence>
<dbReference type="InterPro" id="IPR009057">
    <property type="entry name" value="Homeodomain-like_sf"/>
</dbReference>
<dbReference type="Gene3D" id="1.10.10.60">
    <property type="entry name" value="Homeodomain-like"/>
    <property type="match status" value="1"/>
</dbReference>
<dbReference type="PANTHER" id="PTHR30055:SF175">
    <property type="entry name" value="HTH-TYPE TRANSCRIPTIONAL REPRESSOR KSTR2"/>
    <property type="match status" value="1"/>
</dbReference>
<feature type="DNA-binding region" description="H-T-H motif" evidence="5">
    <location>
        <begin position="58"/>
        <end position="77"/>
    </location>
</feature>
<comment type="caution">
    <text evidence="8">The sequence shown here is derived from an EMBL/GenBank/DDBJ whole genome shotgun (WGS) entry which is preliminary data.</text>
</comment>
<evidence type="ECO:0000259" key="7">
    <source>
        <dbReference type="PROSITE" id="PS50977"/>
    </source>
</evidence>
<evidence type="ECO:0000313" key="8">
    <source>
        <dbReference type="EMBL" id="MDO7833449.1"/>
    </source>
</evidence>
<keyword evidence="1" id="KW-0678">Repressor</keyword>
<dbReference type="InterPro" id="IPR050109">
    <property type="entry name" value="HTH-type_TetR-like_transc_reg"/>
</dbReference>
<dbReference type="PRINTS" id="PR00455">
    <property type="entry name" value="HTHTETR"/>
</dbReference>